<comment type="caution">
    <text evidence="2">The sequence shown here is derived from an EMBL/GenBank/DDBJ whole genome shotgun (WGS) entry which is preliminary data.</text>
</comment>
<sequence length="222" mass="24512">MTDLGKRVVDLSKKAAFSVSRHGLEDFQARVVFVMDISKSMYPLYRDGTMQQVLERVAALALNFDDDGQVDVIVFGTDARYVGGATLATLEGFVAREIVARHNINGATNYARGMREVARLLPGPHPLFVVFLTDGNNGDRPETEALLRELSGQPVFFKFLGIGSERFAFLEKLDDLEGRLVDNADFQAISDIATIRDGELFERLLVELNDWRSAAAAAGLQV</sequence>
<reference evidence="2 3" key="1">
    <citation type="submission" date="2020-08" db="EMBL/GenBank/DDBJ databases">
        <title>Genomic Encyclopedia of Type Strains, Phase IV (KMG-IV): sequencing the most valuable type-strain genomes for metagenomic binning, comparative biology and taxonomic classification.</title>
        <authorList>
            <person name="Goeker M."/>
        </authorList>
    </citation>
    <scope>NUCLEOTIDE SEQUENCE [LARGE SCALE GENOMIC DNA]</scope>
    <source>
        <strain evidence="2 3">DSM 21458</strain>
    </source>
</reference>
<evidence type="ECO:0000259" key="1">
    <source>
        <dbReference type="PROSITE" id="PS50234"/>
    </source>
</evidence>
<dbReference type="SUPFAM" id="SSF53300">
    <property type="entry name" value="vWA-like"/>
    <property type="match status" value="1"/>
</dbReference>
<dbReference type="CDD" id="cd00198">
    <property type="entry name" value="vWFA"/>
    <property type="match status" value="1"/>
</dbReference>
<dbReference type="RefSeq" id="WP_183987828.1">
    <property type="nucleotide sequence ID" value="NZ_JACHHG010000009.1"/>
</dbReference>
<dbReference type="Pfam" id="PF10138">
    <property type="entry name" value="vWA-TerF-like"/>
    <property type="match status" value="1"/>
</dbReference>
<keyword evidence="3" id="KW-1185">Reference proteome</keyword>
<organism evidence="2 3">
    <name type="scientific">Deinobacterium chartae</name>
    <dbReference type="NCBI Taxonomy" id="521158"/>
    <lineage>
        <taxon>Bacteria</taxon>
        <taxon>Thermotogati</taxon>
        <taxon>Deinococcota</taxon>
        <taxon>Deinococci</taxon>
        <taxon>Deinococcales</taxon>
        <taxon>Deinococcaceae</taxon>
        <taxon>Deinobacterium</taxon>
    </lineage>
</organism>
<dbReference type="InterPro" id="IPR019303">
    <property type="entry name" value="vWA_TerF_C"/>
</dbReference>
<dbReference type="PROSITE" id="PS50234">
    <property type="entry name" value="VWFA"/>
    <property type="match status" value="1"/>
</dbReference>
<protein>
    <recommendedName>
        <fullName evidence="1">VWFA domain-containing protein</fullName>
    </recommendedName>
</protein>
<feature type="domain" description="VWFA" evidence="1">
    <location>
        <begin position="30"/>
        <end position="204"/>
    </location>
</feature>
<gene>
    <name evidence="2" type="ORF">HNR42_002509</name>
</gene>
<dbReference type="InterPro" id="IPR036465">
    <property type="entry name" value="vWFA_dom_sf"/>
</dbReference>
<dbReference type="Gene3D" id="3.40.50.410">
    <property type="entry name" value="von Willebrand factor, type A domain"/>
    <property type="match status" value="1"/>
</dbReference>
<dbReference type="Proteomes" id="UP000569951">
    <property type="component" value="Unassembled WGS sequence"/>
</dbReference>
<proteinExistence type="predicted"/>
<evidence type="ECO:0000313" key="3">
    <source>
        <dbReference type="Proteomes" id="UP000569951"/>
    </source>
</evidence>
<dbReference type="EMBL" id="JACHHG010000009">
    <property type="protein sequence ID" value="MBB6099073.1"/>
    <property type="molecule type" value="Genomic_DNA"/>
</dbReference>
<accession>A0A841I1G5</accession>
<dbReference type="SMART" id="SM00327">
    <property type="entry name" value="VWA"/>
    <property type="match status" value="1"/>
</dbReference>
<dbReference type="InterPro" id="IPR002035">
    <property type="entry name" value="VWF_A"/>
</dbReference>
<name>A0A841I1G5_9DEIO</name>
<evidence type="ECO:0000313" key="2">
    <source>
        <dbReference type="EMBL" id="MBB6099073.1"/>
    </source>
</evidence>
<dbReference type="AlphaFoldDB" id="A0A841I1G5"/>